<evidence type="ECO:0000313" key="4">
    <source>
        <dbReference type="Proteomes" id="UP000243488"/>
    </source>
</evidence>
<keyword evidence="1" id="KW-1133">Transmembrane helix</keyword>
<feature type="domain" description="DUF2489" evidence="2">
    <location>
        <begin position="15"/>
        <end position="141"/>
    </location>
</feature>
<evidence type="ECO:0000313" key="3">
    <source>
        <dbReference type="EMBL" id="AQZ96617.1"/>
    </source>
</evidence>
<evidence type="ECO:0000256" key="1">
    <source>
        <dbReference type="SAM" id="Phobius"/>
    </source>
</evidence>
<dbReference type="InterPro" id="IPR019617">
    <property type="entry name" value="DUF2489"/>
</dbReference>
<sequence length="145" mass="16862">MSMGYWLALAGLVIVVALAVYAGYLWRQVWQRQQQRARLDQERDQRLATDIRFIAESMANDQAPMIEGCIRIKVLLDNYHGPRRPELDVEVFELVYDATAHIPTHQAWKDLSRAERQLHQRHMDHLEQQYGARVALAVKQLSQGL</sequence>
<dbReference type="Proteomes" id="UP000243488">
    <property type="component" value="Chromosome"/>
</dbReference>
<dbReference type="AlphaFoldDB" id="A0A1V0B9M7"/>
<dbReference type="Pfam" id="PF10675">
    <property type="entry name" value="DUF2489"/>
    <property type="match status" value="1"/>
</dbReference>
<keyword evidence="4" id="KW-1185">Reference proteome</keyword>
<organism evidence="3 4">
    <name type="scientific">Halopseudomonas phragmitis</name>
    <dbReference type="NCBI Taxonomy" id="1931241"/>
    <lineage>
        <taxon>Bacteria</taxon>
        <taxon>Pseudomonadati</taxon>
        <taxon>Pseudomonadota</taxon>
        <taxon>Gammaproteobacteria</taxon>
        <taxon>Pseudomonadales</taxon>
        <taxon>Pseudomonadaceae</taxon>
        <taxon>Halopseudomonas</taxon>
    </lineage>
</organism>
<evidence type="ECO:0000259" key="2">
    <source>
        <dbReference type="Pfam" id="PF10675"/>
    </source>
</evidence>
<dbReference type="EMBL" id="CP020100">
    <property type="protein sequence ID" value="AQZ96617.1"/>
    <property type="molecule type" value="Genomic_DNA"/>
</dbReference>
<dbReference type="STRING" id="1931241.BVH74_18480"/>
<keyword evidence="1" id="KW-0472">Membrane</keyword>
<protein>
    <recommendedName>
        <fullName evidence="2">DUF2489 domain-containing protein</fullName>
    </recommendedName>
</protein>
<proteinExistence type="predicted"/>
<reference evidence="3 4" key="1">
    <citation type="submission" date="2017-03" db="EMBL/GenBank/DDBJ databases">
        <title>Complete genome sequence of the novel DNRA strain Pseudomonas sp. S-6-2 isolated from Chinese polluted river sediment. Journal of Biotechnology.</title>
        <authorList>
            <person name="Li J."/>
            <person name="Xiang F."/>
            <person name="Wang L."/>
            <person name="Xi L."/>
            <person name="Liu J."/>
        </authorList>
    </citation>
    <scope>NUCLEOTIDE SEQUENCE [LARGE SCALE GENOMIC DNA]</scope>
    <source>
        <strain evidence="3 4">S-6-2</strain>
    </source>
</reference>
<keyword evidence="1" id="KW-0812">Transmembrane</keyword>
<gene>
    <name evidence="3" type="ORF">BVH74_18480</name>
</gene>
<feature type="transmembrane region" description="Helical" evidence="1">
    <location>
        <begin position="6"/>
        <end position="26"/>
    </location>
</feature>
<dbReference type="KEGG" id="ppha:BVH74_18480"/>
<accession>A0A1V0B9M7</accession>
<name>A0A1V0B9M7_9GAMM</name>